<sequence>MCFFPGCGEDLMDHPRVEAQFVGARLFPQGSSLLNISSFTEEIIVPSSHYTAETRIQIIYDLQTQY</sequence>
<gene>
    <name evidence="1" type="ORF">GDO81_005171</name>
</gene>
<reference evidence="1" key="1">
    <citation type="thesis" date="2020" institute="ProQuest LLC" country="789 East Eisenhower Parkway, Ann Arbor, MI, USA">
        <title>Comparative Genomics and Chromosome Evolution.</title>
        <authorList>
            <person name="Mudd A.B."/>
        </authorList>
    </citation>
    <scope>NUCLEOTIDE SEQUENCE</scope>
    <source>
        <strain evidence="1">237g6f4</strain>
        <tissue evidence="1">Blood</tissue>
    </source>
</reference>
<dbReference type="AlphaFoldDB" id="A0AAV7CLG3"/>
<accession>A0AAV7CLG3</accession>
<protein>
    <submittedName>
        <fullName evidence="1">Uncharacterized protein</fullName>
    </submittedName>
</protein>
<name>A0AAV7CLG3_ENGPU</name>
<dbReference type="Proteomes" id="UP000824782">
    <property type="component" value="Unassembled WGS sequence"/>
</dbReference>
<proteinExistence type="predicted"/>
<keyword evidence="2" id="KW-1185">Reference proteome</keyword>
<comment type="caution">
    <text evidence="1">The sequence shown here is derived from an EMBL/GenBank/DDBJ whole genome shotgun (WGS) entry which is preliminary data.</text>
</comment>
<evidence type="ECO:0000313" key="2">
    <source>
        <dbReference type="Proteomes" id="UP000824782"/>
    </source>
</evidence>
<dbReference type="EMBL" id="WNYA01000002">
    <property type="protein sequence ID" value="KAG8585850.1"/>
    <property type="molecule type" value="Genomic_DNA"/>
</dbReference>
<evidence type="ECO:0000313" key="1">
    <source>
        <dbReference type="EMBL" id="KAG8585850.1"/>
    </source>
</evidence>
<organism evidence="1 2">
    <name type="scientific">Engystomops pustulosus</name>
    <name type="common">Tungara frog</name>
    <name type="synonym">Physalaemus pustulosus</name>
    <dbReference type="NCBI Taxonomy" id="76066"/>
    <lineage>
        <taxon>Eukaryota</taxon>
        <taxon>Metazoa</taxon>
        <taxon>Chordata</taxon>
        <taxon>Craniata</taxon>
        <taxon>Vertebrata</taxon>
        <taxon>Euteleostomi</taxon>
        <taxon>Amphibia</taxon>
        <taxon>Batrachia</taxon>
        <taxon>Anura</taxon>
        <taxon>Neobatrachia</taxon>
        <taxon>Hyloidea</taxon>
        <taxon>Leptodactylidae</taxon>
        <taxon>Leiuperinae</taxon>
        <taxon>Engystomops</taxon>
    </lineage>
</organism>